<feature type="domain" description="DUF5641" evidence="1">
    <location>
        <begin position="279"/>
        <end position="341"/>
    </location>
</feature>
<dbReference type="PANTHER" id="PTHR47331:SF8">
    <property type="match status" value="1"/>
</dbReference>
<keyword evidence="3" id="KW-1185">Reference proteome</keyword>
<evidence type="ECO:0000313" key="3">
    <source>
        <dbReference type="Proteomes" id="UP001152795"/>
    </source>
</evidence>
<reference evidence="2" key="1">
    <citation type="submission" date="2020-04" db="EMBL/GenBank/DDBJ databases">
        <authorList>
            <person name="Alioto T."/>
            <person name="Alioto T."/>
            <person name="Gomez Garrido J."/>
        </authorList>
    </citation>
    <scope>NUCLEOTIDE SEQUENCE</scope>
    <source>
        <strain evidence="2">A484AB</strain>
    </source>
</reference>
<dbReference type="AlphaFoldDB" id="A0A7D9M3P3"/>
<dbReference type="Pfam" id="PF05380">
    <property type="entry name" value="Peptidase_A17"/>
    <property type="match status" value="1"/>
</dbReference>
<evidence type="ECO:0000313" key="2">
    <source>
        <dbReference type="EMBL" id="CAB4043171.1"/>
    </source>
</evidence>
<dbReference type="PANTHER" id="PTHR47331">
    <property type="entry name" value="PHD-TYPE DOMAIN-CONTAINING PROTEIN"/>
    <property type="match status" value="1"/>
</dbReference>
<dbReference type="OrthoDB" id="5979870at2759"/>
<evidence type="ECO:0000259" key="1">
    <source>
        <dbReference type="Pfam" id="PF18701"/>
    </source>
</evidence>
<dbReference type="InterPro" id="IPR008042">
    <property type="entry name" value="Retrotrans_Pao"/>
</dbReference>
<dbReference type="Pfam" id="PF18701">
    <property type="entry name" value="DUF5641"/>
    <property type="match status" value="1"/>
</dbReference>
<accession>A0A7D9M3P3</accession>
<dbReference type="InterPro" id="IPR040676">
    <property type="entry name" value="DUF5641"/>
</dbReference>
<protein>
    <recommendedName>
        <fullName evidence="1">DUF5641 domain-containing protein</fullName>
    </recommendedName>
</protein>
<comment type="caution">
    <text evidence="2">The sequence shown here is derived from an EMBL/GenBank/DDBJ whole genome shotgun (WGS) entry which is preliminary data.</text>
</comment>
<name>A0A7D9M3P3_PARCT</name>
<sequence>MAKCRIAPINKLSTPQMELNAAVLSKRGRKVIEKEMRFDFERVLQIVDSETVLSMIHKTSTRFKVYEGVRIGEIQAATEGDLTCWAWMSGQHNTADWLTRGRTPQELNNDSHWWNEPPILYRPIEEWGLKFNPKKEPLPGEKKVHVVAAAASVEALLIDYERFSNINKAIWVVARLLNIAKKSFKGGRTLSISVKQLQEAENFIVKEVQKSFESELTKTDRKGRKGGRFACLNPVQDESGLWVVGQRLKNKNPGGWQPNDRDRRVLEEMDGVIRPNLGYSCKWNTANRNLRPGDVVIIADRNTLRGDYRLGIVQEVFPSQDGKVRRVNVMYKNFQIGEKVQKYKGHNEAVIVSRSAQRLSLLVPVDMDQDQETKSEAKESV</sequence>
<dbReference type="Proteomes" id="UP001152795">
    <property type="component" value="Unassembled WGS sequence"/>
</dbReference>
<dbReference type="EMBL" id="CACRXK020031686">
    <property type="protein sequence ID" value="CAB4043171.1"/>
    <property type="molecule type" value="Genomic_DNA"/>
</dbReference>
<proteinExistence type="predicted"/>
<organism evidence="2 3">
    <name type="scientific">Paramuricea clavata</name>
    <name type="common">Red gorgonian</name>
    <name type="synonym">Violescent sea-whip</name>
    <dbReference type="NCBI Taxonomy" id="317549"/>
    <lineage>
        <taxon>Eukaryota</taxon>
        <taxon>Metazoa</taxon>
        <taxon>Cnidaria</taxon>
        <taxon>Anthozoa</taxon>
        <taxon>Octocorallia</taxon>
        <taxon>Malacalcyonacea</taxon>
        <taxon>Plexauridae</taxon>
        <taxon>Paramuricea</taxon>
    </lineage>
</organism>
<gene>
    <name evidence="2" type="ORF">PACLA_8A050505</name>
</gene>